<protein>
    <recommendedName>
        <fullName evidence="9">Multidrug-efflux transporter</fullName>
    </recommendedName>
</protein>
<feature type="transmembrane region" description="Helical" evidence="10">
    <location>
        <begin position="153"/>
        <end position="170"/>
    </location>
</feature>
<feature type="transmembrane region" description="Helical" evidence="10">
    <location>
        <begin position="73"/>
        <end position="94"/>
    </location>
</feature>
<feature type="transmembrane region" description="Helical" evidence="10">
    <location>
        <begin position="377"/>
        <end position="395"/>
    </location>
</feature>
<dbReference type="NCBIfam" id="TIGR00797">
    <property type="entry name" value="matE"/>
    <property type="match status" value="1"/>
</dbReference>
<feature type="transmembrane region" description="Helical" evidence="10">
    <location>
        <begin position="416"/>
        <end position="437"/>
    </location>
</feature>
<keyword evidence="5 10" id="KW-0812">Transmembrane</keyword>
<dbReference type="Proteomes" id="UP000033202">
    <property type="component" value="Unassembled WGS sequence"/>
</dbReference>
<feature type="transmembrane region" description="Helical" evidence="10">
    <location>
        <begin position="334"/>
        <end position="357"/>
    </location>
</feature>
<feature type="transmembrane region" description="Helical" evidence="10">
    <location>
        <begin position="115"/>
        <end position="133"/>
    </location>
</feature>
<evidence type="ECO:0000256" key="1">
    <source>
        <dbReference type="ARBA" id="ARBA00004429"/>
    </source>
</evidence>
<dbReference type="GO" id="GO:0006811">
    <property type="term" value="P:monoatomic ion transport"/>
    <property type="evidence" value="ECO:0007669"/>
    <property type="project" value="UniProtKB-KW"/>
</dbReference>
<dbReference type="CDD" id="cd13131">
    <property type="entry name" value="MATE_NorM_like"/>
    <property type="match status" value="1"/>
</dbReference>
<dbReference type="InterPro" id="IPR050222">
    <property type="entry name" value="MATE_MdtK"/>
</dbReference>
<gene>
    <name evidence="11" type="ORF">SCH01S_53_00070</name>
</gene>
<evidence type="ECO:0000256" key="8">
    <source>
        <dbReference type="ARBA" id="ARBA00023136"/>
    </source>
</evidence>
<evidence type="ECO:0000256" key="3">
    <source>
        <dbReference type="ARBA" id="ARBA00022449"/>
    </source>
</evidence>
<keyword evidence="3" id="KW-0050">Antiport</keyword>
<feature type="transmembrane region" description="Helical" evidence="10">
    <location>
        <begin position="443"/>
        <end position="465"/>
    </location>
</feature>
<keyword evidence="12" id="KW-1185">Reference proteome</keyword>
<dbReference type="PIRSF" id="PIRSF006603">
    <property type="entry name" value="DinF"/>
    <property type="match status" value="1"/>
</dbReference>
<evidence type="ECO:0000256" key="2">
    <source>
        <dbReference type="ARBA" id="ARBA00022448"/>
    </source>
</evidence>
<dbReference type="STRING" id="1219043.SCH01S_53_00070"/>
<keyword evidence="6 10" id="KW-1133">Transmembrane helix</keyword>
<dbReference type="EMBL" id="BBWU01000053">
    <property type="protein sequence ID" value="GAO40935.1"/>
    <property type="molecule type" value="Genomic_DNA"/>
</dbReference>
<dbReference type="GO" id="GO:0042910">
    <property type="term" value="F:xenobiotic transmembrane transporter activity"/>
    <property type="evidence" value="ECO:0007669"/>
    <property type="project" value="InterPro"/>
</dbReference>
<dbReference type="PANTHER" id="PTHR43298">
    <property type="entry name" value="MULTIDRUG RESISTANCE PROTEIN NORM-RELATED"/>
    <property type="match status" value="1"/>
</dbReference>
<dbReference type="GO" id="GO:0015297">
    <property type="term" value="F:antiporter activity"/>
    <property type="evidence" value="ECO:0007669"/>
    <property type="project" value="UniProtKB-KW"/>
</dbReference>
<organism evidence="11 12">
    <name type="scientific">Sphingomonas changbaiensis NBRC 104936</name>
    <dbReference type="NCBI Taxonomy" id="1219043"/>
    <lineage>
        <taxon>Bacteria</taxon>
        <taxon>Pseudomonadati</taxon>
        <taxon>Pseudomonadota</taxon>
        <taxon>Alphaproteobacteria</taxon>
        <taxon>Sphingomonadales</taxon>
        <taxon>Sphingomonadaceae</taxon>
        <taxon>Sphingomonas</taxon>
    </lineage>
</organism>
<feature type="transmembrane region" description="Helical" evidence="10">
    <location>
        <begin position="295"/>
        <end position="314"/>
    </location>
</feature>
<evidence type="ECO:0000256" key="6">
    <source>
        <dbReference type="ARBA" id="ARBA00022989"/>
    </source>
</evidence>
<feature type="transmembrane region" description="Helical" evidence="10">
    <location>
        <begin position="182"/>
        <end position="206"/>
    </location>
</feature>
<feature type="transmembrane region" description="Helical" evidence="10">
    <location>
        <begin position="212"/>
        <end position="235"/>
    </location>
</feature>
<keyword evidence="8 10" id="KW-0472">Membrane</keyword>
<comment type="subcellular location">
    <subcellularLocation>
        <location evidence="1">Cell inner membrane</location>
        <topology evidence="1">Multi-pass membrane protein</topology>
    </subcellularLocation>
</comment>
<dbReference type="Pfam" id="PF01554">
    <property type="entry name" value="MatE"/>
    <property type="match status" value="2"/>
</dbReference>
<dbReference type="AlphaFoldDB" id="A0A0E9MUY7"/>
<evidence type="ECO:0000313" key="12">
    <source>
        <dbReference type="Proteomes" id="UP000033202"/>
    </source>
</evidence>
<evidence type="ECO:0000256" key="9">
    <source>
        <dbReference type="ARBA" id="ARBA00031636"/>
    </source>
</evidence>
<keyword evidence="2" id="KW-0813">Transport</keyword>
<dbReference type="PANTHER" id="PTHR43298:SF2">
    <property type="entry name" value="FMN_FAD EXPORTER YEEO-RELATED"/>
    <property type="match status" value="1"/>
</dbReference>
<keyword evidence="7" id="KW-0406">Ion transport</keyword>
<dbReference type="GO" id="GO:0005886">
    <property type="term" value="C:plasma membrane"/>
    <property type="evidence" value="ECO:0007669"/>
    <property type="project" value="UniProtKB-SubCell"/>
</dbReference>
<keyword evidence="4" id="KW-1003">Cell membrane</keyword>
<dbReference type="InterPro" id="IPR002528">
    <property type="entry name" value="MATE_fam"/>
</dbReference>
<proteinExistence type="predicted"/>
<reference evidence="11 12" key="1">
    <citation type="submission" date="2015-04" db="EMBL/GenBank/DDBJ databases">
        <title>Whole genome shotgun sequence of Sphingomonas changbaiensis NBRC 104936.</title>
        <authorList>
            <person name="Katano-Makiyama Y."/>
            <person name="Hosoyama A."/>
            <person name="Hashimoto M."/>
            <person name="Noguchi M."/>
            <person name="Tsuchikane K."/>
            <person name="Ohji S."/>
            <person name="Yamazoe A."/>
            <person name="Ichikawa N."/>
            <person name="Kimura A."/>
            <person name="Fujita N."/>
        </authorList>
    </citation>
    <scope>NUCLEOTIDE SEQUENCE [LARGE SCALE GENOMIC DNA]</scope>
    <source>
        <strain evidence="11 12">NBRC 104936</strain>
    </source>
</reference>
<accession>A0A0E9MUY7</accession>
<sequence length="477" mass="51400">MPFPSRFDYGGRLAMHAPAASKAHPWRDEAAATAQLAGPLILTNLAQSAINATDVVLLGWLGARELAASSIGINLYIAFLIFGMGLVMAASPIMAKQLGARRHSVRETRRTVRQAIWAAITIAIPVWLILWHAEPILRLLGQDPVLAADAARFVRPLMFGYLPALAYLVLRAFVAALELPAWATLVSVAGVISNALLNYGLIFGAWGLPRLGLFGAGLGSTITQTLMFLGMAVVVTHHRRFRRYRLFGRFWRTDWPRYREVWRLGLPIALTLGLEVTVFNAAVFLMGLIGATSLAAHAIAIQIASLTFMVPLGLSQAVTVRVGLAYGRGDRTGIARAGWTAFAMGTAFMAGMAIVMFTVPHALVGIFLDEAIPQNRAVVPLAVSFLSVAAVFQVFDGAQSVGAGMLRGLQDTTVPMIFAAFGYWIVGMGTAVWLGFGLGWQGFGIWVGLAAGLAIVSVLMIGRWLRRERLTLLPQPA</sequence>
<evidence type="ECO:0000256" key="4">
    <source>
        <dbReference type="ARBA" id="ARBA00022475"/>
    </source>
</evidence>
<evidence type="ECO:0000256" key="5">
    <source>
        <dbReference type="ARBA" id="ARBA00022692"/>
    </source>
</evidence>
<evidence type="ECO:0000313" key="11">
    <source>
        <dbReference type="EMBL" id="GAO40935.1"/>
    </source>
</evidence>
<comment type="caution">
    <text evidence="11">The sequence shown here is derived from an EMBL/GenBank/DDBJ whole genome shotgun (WGS) entry which is preliminary data.</text>
</comment>
<feature type="transmembrane region" description="Helical" evidence="10">
    <location>
        <begin position="264"/>
        <end position="289"/>
    </location>
</feature>
<evidence type="ECO:0000256" key="10">
    <source>
        <dbReference type="SAM" id="Phobius"/>
    </source>
</evidence>
<name>A0A0E9MUY7_9SPHN</name>
<evidence type="ECO:0000256" key="7">
    <source>
        <dbReference type="ARBA" id="ARBA00023065"/>
    </source>
</evidence>
<dbReference type="InterPro" id="IPR048279">
    <property type="entry name" value="MdtK-like"/>
</dbReference>